<sequence>MPGRPSRPCGRGRIRLSQVVGQGGSASSAHAPHDTDCQAIALWTGPCPAAGRR</sequence>
<proteinExistence type="predicted"/>
<protein>
    <submittedName>
        <fullName evidence="1">Uncharacterized protein</fullName>
    </submittedName>
</protein>
<dbReference type="PATRIC" id="fig|1171373.8.peg.2399"/>
<dbReference type="EMBL" id="CP003493">
    <property type="protein sequence ID" value="AFV90209.1"/>
    <property type="molecule type" value="Genomic_DNA"/>
</dbReference>
<gene>
    <name evidence="1" type="ordered locus">PACID_24330</name>
</gene>
<reference evidence="1 2" key="1">
    <citation type="journal article" date="2012" name="BMC Genomics">
        <title>The genome sequence of Propionibacterium acidipropionici provides insights into its biotechnological and industrial potential.</title>
        <authorList>
            <person name="Parizzi L.P."/>
            <person name="Grassi M.C."/>
            <person name="Llerena L.A."/>
            <person name="Carazzolle M.F."/>
            <person name="Queiroz V.L."/>
            <person name="Lunardi I."/>
            <person name="Zeidler A.F."/>
            <person name="Teixeira P.J."/>
            <person name="Mieczkowski P."/>
            <person name="Rincones J."/>
            <person name="Pereira G.A."/>
        </authorList>
    </citation>
    <scope>NUCLEOTIDE SEQUENCE [LARGE SCALE GENOMIC DNA]</scope>
    <source>
        <strain evidence="2">ATCC 4875 / DSM 20272 / JCM 6432 / NBRC 12425 / NCIMB 8070</strain>
    </source>
</reference>
<dbReference type="AlphaFoldDB" id="K7RQA0"/>
<dbReference type="Proteomes" id="UP000000214">
    <property type="component" value="Chromosome"/>
</dbReference>
<evidence type="ECO:0000313" key="2">
    <source>
        <dbReference type="Proteomes" id="UP000000214"/>
    </source>
</evidence>
<name>K7RQA0_ACIA4</name>
<dbReference type="KEGG" id="pbo:PACID_24330"/>
<dbReference type="HOGENOM" id="CLU_3064921_0_0_11"/>
<accession>K7RQA0</accession>
<dbReference type="STRING" id="1171373.PACID_24330"/>
<evidence type="ECO:0000313" key="1">
    <source>
        <dbReference type="EMBL" id="AFV90209.1"/>
    </source>
</evidence>
<organism evidence="1 2">
    <name type="scientific">Acidipropionibacterium acidipropionici (strain ATCC 4875 / DSM 20272 / JCM 6432 / NBRC 12425 / NCIMB 8070 / 4)</name>
    <name type="common">Propionibacterium acidipropionici</name>
    <dbReference type="NCBI Taxonomy" id="1171373"/>
    <lineage>
        <taxon>Bacteria</taxon>
        <taxon>Bacillati</taxon>
        <taxon>Actinomycetota</taxon>
        <taxon>Actinomycetes</taxon>
        <taxon>Propionibacteriales</taxon>
        <taxon>Propionibacteriaceae</taxon>
        <taxon>Acidipropionibacterium</taxon>
    </lineage>
</organism>